<dbReference type="Proteomes" id="UP000295444">
    <property type="component" value="Unassembled WGS sequence"/>
</dbReference>
<evidence type="ECO:0000313" key="4">
    <source>
        <dbReference type="Proteomes" id="UP000295444"/>
    </source>
</evidence>
<dbReference type="OrthoDB" id="3401220at2"/>
<dbReference type="AlphaFoldDB" id="A0A4R6SCQ3"/>
<name>A0A4R6SCQ3_LABRH</name>
<sequence>MASSEIEKRKANVPAVDPEEEPSVDWGWHGSFPKATAGAGIFVGLVMFAFLIGNHRGHTENAYLILIGVLLLLGVGWFIHRRRTSWRR</sequence>
<keyword evidence="2" id="KW-0812">Transmembrane</keyword>
<reference evidence="3 4" key="1">
    <citation type="submission" date="2019-03" db="EMBL/GenBank/DDBJ databases">
        <title>Genomic Encyclopedia of Type Strains, Phase IV (KMG-IV): sequencing the most valuable type-strain genomes for metagenomic binning, comparative biology and taxonomic classification.</title>
        <authorList>
            <person name="Goeker M."/>
        </authorList>
    </citation>
    <scope>NUCLEOTIDE SEQUENCE [LARGE SCALE GENOMIC DNA]</scope>
    <source>
        <strain evidence="3 4">DSM 45361</strain>
    </source>
</reference>
<feature type="region of interest" description="Disordered" evidence="1">
    <location>
        <begin position="1"/>
        <end position="22"/>
    </location>
</feature>
<gene>
    <name evidence="3" type="ORF">EV186_103311</name>
</gene>
<keyword evidence="2" id="KW-1133">Transmembrane helix</keyword>
<keyword evidence="4" id="KW-1185">Reference proteome</keyword>
<keyword evidence="2" id="KW-0472">Membrane</keyword>
<evidence type="ECO:0000256" key="2">
    <source>
        <dbReference type="SAM" id="Phobius"/>
    </source>
</evidence>
<feature type="compositionally biased region" description="Basic and acidic residues" evidence="1">
    <location>
        <begin position="1"/>
        <end position="10"/>
    </location>
</feature>
<dbReference type="Pfam" id="PF10939">
    <property type="entry name" value="DUF2631"/>
    <property type="match status" value="1"/>
</dbReference>
<dbReference type="InterPro" id="IPR024341">
    <property type="entry name" value="DUF2631"/>
</dbReference>
<proteinExistence type="predicted"/>
<dbReference type="RefSeq" id="WP_133850563.1">
    <property type="nucleotide sequence ID" value="NZ_SNXZ01000003.1"/>
</dbReference>
<feature type="transmembrane region" description="Helical" evidence="2">
    <location>
        <begin position="61"/>
        <end position="79"/>
    </location>
</feature>
<dbReference type="NCBIfam" id="TIGR01167">
    <property type="entry name" value="LPXTG_anchor"/>
    <property type="match status" value="1"/>
</dbReference>
<evidence type="ECO:0000256" key="1">
    <source>
        <dbReference type="SAM" id="MobiDB-lite"/>
    </source>
</evidence>
<dbReference type="EMBL" id="SNXZ01000003">
    <property type="protein sequence ID" value="TDP97347.1"/>
    <property type="molecule type" value="Genomic_DNA"/>
</dbReference>
<comment type="caution">
    <text evidence="3">The sequence shown here is derived from an EMBL/GenBank/DDBJ whole genome shotgun (WGS) entry which is preliminary data.</text>
</comment>
<feature type="transmembrane region" description="Helical" evidence="2">
    <location>
        <begin position="35"/>
        <end position="55"/>
    </location>
</feature>
<evidence type="ECO:0000313" key="3">
    <source>
        <dbReference type="EMBL" id="TDP97347.1"/>
    </source>
</evidence>
<organism evidence="3 4">
    <name type="scientific">Labedaea rhizosphaerae</name>
    <dbReference type="NCBI Taxonomy" id="598644"/>
    <lineage>
        <taxon>Bacteria</taxon>
        <taxon>Bacillati</taxon>
        <taxon>Actinomycetota</taxon>
        <taxon>Actinomycetes</taxon>
        <taxon>Pseudonocardiales</taxon>
        <taxon>Pseudonocardiaceae</taxon>
        <taxon>Labedaea</taxon>
    </lineage>
</organism>
<protein>
    <submittedName>
        <fullName evidence="3">LPXTG-motif cell wall-anchored protein/predicted secreted protein with PEP-CTERM sorting signal</fullName>
    </submittedName>
</protein>
<accession>A0A4R6SCQ3</accession>